<dbReference type="AlphaFoldDB" id="A0A3B0UKP0"/>
<name>A0A3B0UKP0_9ZZZZ</name>
<gene>
    <name evidence="1" type="ORF">MNBD_BACTEROID01-825</name>
</gene>
<proteinExistence type="predicted"/>
<dbReference type="InterPro" id="IPR016024">
    <property type="entry name" value="ARM-type_fold"/>
</dbReference>
<dbReference type="EMBL" id="UOEP01000237">
    <property type="protein sequence ID" value="VAW25099.1"/>
    <property type="molecule type" value="Genomic_DNA"/>
</dbReference>
<sequence>MPWYCFGIFAVTELVLLQNRLILEGKTMYQMQQNRIKLSPGIINGLRSGKEQENFSAINKLRASGKPEYIPHIVDLLCHTRHSTIKAEIYKLLSELKQNESVPYLIEAILDDKNIHVRRGLIEICWQNGLKYAQYLPVFIGLVISEDDQVAFEAFTVIENMEYIPEKEIVAEQIEKAYQHLGKVSETKQYFLNEIIKFLQNW</sequence>
<evidence type="ECO:0008006" key="2">
    <source>
        <dbReference type="Google" id="ProtNLM"/>
    </source>
</evidence>
<protein>
    <recommendedName>
        <fullName evidence="2">HEAT repeat domain-containing protein</fullName>
    </recommendedName>
</protein>
<accession>A0A3B0UKP0</accession>
<evidence type="ECO:0000313" key="1">
    <source>
        <dbReference type="EMBL" id="VAW25099.1"/>
    </source>
</evidence>
<dbReference type="InterPro" id="IPR011989">
    <property type="entry name" value="ARM-like"/>
</dbReference>
<dbReference type="SUPFAM" id="SSF48371">
    <property type="entry name" value="ARM repeat"/>
    <property type="match status" value="1"/>
</dbReference>
<reference evidence="1" key="1">
    <citation type="submission" date="2018-06" db="EMBL/GenBank/DDBJ databases">
        <authorList>
            <person name="Zhirakovskaya E."/>
        </authorList>
    </citation>
    <scope>NUCLEOTIDE SEQUENCE</scope>
</reference>
<dbReference type="Gene3D" id="1.25.10.10">
    <property type="entry name" value="Leucine-rich Repeat Variant"/>
    <property type="match status" value="1"/>
</dbReference>
<dbReference type="Pfam" id="PF13646">
    <property type="entry name" value="HEAT_2"/>
    <property type="match status" value="1"/>
</dbReference>
<organism evidence="1">
    <name type="scientific">hydrothermal vent metagenome</name>
    <dbReference type="NCBI Taxonomy" id="652676"/>
    <lineage>
        <taxon>unclassified sequences</taxon>
        <taxon>metagenomes</taxon>
        <taxon>ecological metagenomes</taxon>
    </lineage>
</organism>